<name>A0A2I0TSQ0_LIMLA</name>
<dbReference type="AlphaFoldDB" id="A0A2I0TSQ0"/>
<protein>
    <submittedName>
        <fullName evidence="2">Ubiquitin-associated domain-containing protein 2</fullName>
    </submittedName>
</protein>
<keyword evidence="1" id="KW-1133">Transmembrane helix</keyword>
<gene>
    <name evidence="2" type="ORF">llap_12874</name>
</gene>
<reference evidence="3" key="1">
    <citation type="submission" date="2017-11" db="EMBL/GenBank/DDBJ databases">
        <authorList>
            <person name="Lima N.C."/>
            <person name="Parody-Merino A.M."/>
            <person name="Battley P.F."/>
            <person name="Fidler A.E."/>
            <person name="Prosdocimi F."/>
        </authorList>
    </citation>
    <scope>NUCLEOTIDE SEQUENCE [LARGE SCALE GENOMIC DNA]</scope>
</reference>
<keyword evidence="1" id="KW-0812">Transmembrane</keyword>
<accession>A0A2I0TSQ0</accession>
<evidence type="ECO:0000256" key="1">
    <source>
        <dbReference type="SAM" id="Phobius"/>
    </source>
</evidence>
<organism evidence="2 3">
    <name type="scientific">Limosa lapponica baueri</name>
    <dbReference type="NCBI Taxonomy" id="1758121"/>
    <lineage>
        <taxon>Eukaryota</taxon>
        <taxon>Metazoa</taxon>
        <taxon>Chordata</taxon>
        <taxon>Craniata</taxon>
        <taxon>Vertebrata</taxon>
        <taxon>Euteleostomi</taxon>
        <taxon>Archelosauria</taxon>
        <taxon>Archosauria</taxon>
        <taxon>Dinosauria</taxon>
        <taxon>Saurischia</taxon>
        <taxon>Theropoda</taxon>
        <taxon>Coelurosauria</taxon>
        <taxon>Aves</taxon>
        <taxon>Neognathae</taxon>
        <taxon>Neoaves</taxon>
        <taxon>Charadriiformes</taxon>
        <taxon>Scolopacidae</taxon>
        <taxon>Limosa</taxon>
    </lineage>
</organism>
<feature type="transmembrane region" description="Helical" evidence="1">
    <location>
        <begin position="99"/>
        <end position="120"/>
    </location>
</feature>
<keyword evidence="3" id="KW-1185">Reference proteome</keyword>
<evidence type="ECO:0000313" key="3">
    <source>
        <dbReference type="Proteomes" id="UP000233556"/>
    </source>
</evidence>
<dbReference type="Proteomes" id="UP000233556">
    <property type="component" value="Unassembled WGS sequence"/>
</dbReference>
<dbReference type="OrthoDB" id="272778at2759"/>
<reference evidence="3" key="2">
    <citation type="submission" date="2017-12" db="EMBL/GenBank/DDBJ databases">
        <title>Genome sequence of the Bar-tailed Godwit (Limosa lapponica baueri).</title>
        <authorList>
            <person name="Lima N.C.B."/>
            <person name="Parody-Merino A.M."/>
            <person name="Battley P.F."/>
            <person name="Fidler A.E."/>
            <person name="Prosdocimi F."/>
        </authorList>
    </citation>
    <scope>NUCLEOTIDE SEQUENCE [LARGE SCALE GENOMIC DNA]</scope>
</reference>
<keyword evidence="1" id="KW-0472">Membrane</keyword>
<evidence type="ECO:0000313" key="2">
    <source>
        <dbReference type="EMBL" id="PKU36825.1"/>
    </source>
</evidence>
<dbReference type="EMBL" id="KZ507442">
    <property type="protein sequence ID" value="PKU36825.1"/>
    <property type="molecule type" value="Genomic_DNA"/>
</dbReference>
<sequence>MSCVGIRKVIKCNGGFWSGNYLSSCAINLPLCLRHISSLTLYFERGIGNHKSDKAPLSKSLLLVPSAISILLTLLFQHYQKFFAYNLQAIKEDFQSFLLGAWMLSALFDLLLVEIAQYVFGITINSLPSGL</sequence>
<feature type="transmembrane region" description="Helical" evidence="1">
    <location>
        <begin position="61"/>
        <end position="79"/>
    </location>
</feature>
<proteinExistence type="predicted"/>